<gene>
    <name evidence="2" type="ORF">DWW08_01760</name>
    <name evidence="3" type="ORF">DXA27_19185</name>
</gene>
<dbReference type="SUPFAM" id="SSF47336">
    <property type="entry name" value="ACP-like"/>
    <property type="match status" value="1"/>
</dbReference>
<comment type="caution">
    <text evidence="3">The sequence shown here is derived from an EMBL/GenBank/DDBJ whole genome shotgun (WGS) entry which is preliminary data.</text>
</comment>
<feature type="domain" description="Carrier" evidence="1">
    <location>
        <begin position="1"/>
        <end position="71"/>
    </location>
</feature>
<evidence type="ECO:0000313" key="5">
    <source>
        <dbReference type="Proteomes" id="UP000286270"/>
    </source>
</evidence>
<dbReference type="EMBL" id="QRZH01000001">
    <property type="protein sequence ID" value="RGV59852.1"/>
    <property type="molecule type" value="Genomic_DNA"/>
</dbReference>
<dbReference type="RefSeq" id="WP_005820767.1">
    <property type="nucleotide sequence ID" value="NZ_JAFKPL010000006.1"/>
</dbReference>
<dbReference type="InterPro" id="IPR036736">
    <property type="entry name" value="ACP-like_sf"/>
</dbReference>
<dbReference type="AlphaFoldDB" id="A0A413JUK6"/>
<evidence type="ECO:0000313" key="4">
    <source>
        <dbReference type="Proteomes" id="UP000284614"/>
    </source>
</evidence>
<accession>A0A413JUK6</accession>
<organism evidence="3 4">
    <name type="scientific">Bacteroides fragilis</name>
    <dbReference type="NCBI Taxonomy" id="817"/>
    <lineage>
        <taxon>Bacteria</taxon>
        <taxon>Pseudomonadati</taxon>
        <taxon>Bacteroidota</taxon>
        <taxon>Bacteroidia</taxon>
        <taxon>Bacteroidales</taxon>
        <taxon>Bacteroidaceae</taxon>
        <taxon>Bacteroides</taxon>
    </lineage>
</organism>
<evidence type="ECO:0000259" key="1">
    <source>
        <dbReference type="PROSITE" id="PS50075"/>
    </source>
</evidence>
<dbReference type="InterPro" id="IPR009081">
    <property type="entry name" value="PP-bd_ACP"/>
</dbReference>
<proteinExistence type="predicted"/>
<dbReference type="Proteomes" id="UP000286270">
    <property type="component" value="Unassembled WGS sequence"/>
</dbReference>
<evidence type="ECO:0000313" key="2">
    <source>
        <dbReference type="EMBL" id="RGV59852.1"/>
    </source>
</evidence>
<dbReference type="Proteomes" id="UP000284614">
    <property type="component" value="Unassembled WGS sequence"/>
</dbReference>
<sequence>MEQFLEQIAELLEEDTVNVSDELKSFEAWDSLTILSIIAFADESYKITLNAKEITEAKTVGGLKELIDSKSK</sequence>
<reference evidence="4 5" key="1">
    <citation type="submission" date="2018-08" db="EMBL/GenBank/DDBJ databases">
        <title>A genome reference for cultivated species of the human gut microbiota.</title>
        <authorList>
            <person name="Zou Y."/>
            <person name="Xue W."/>
            <person name="Luo G."/>
        </authorList>
    </citation>
    <scope>NUCLEOTIDE SEQUENCE [LARGE SCALE GENOMIC DNA]</scope>
    <source>
        <strain evidence="2 5">AF14-26</strain>
        <strain evidence="3 4">OF01-1</strain>
    </source>
</reference>
<dbReference type="Gene3D" id="1.10.1200.10">
    <property type="entry name" value="ACP-like"/>
    <property type="match status" value="1"/>
</dbReference>
<dbReference type="EMBL" id="QSDG01000022">
    <property type="protein sequence ID" value="RGY65557.1"/>
    <property type="molecule type" value="Genomic_DNA"/>
</dbReference>
<dbReference type="PROSITE" id="PS50075">
    <property type="entry name" value="CARRIER"/>
    <property type="match status" value="1"/>
</dbReference>
<evidence type="ECO:0000313" key="3">
    <source>
        <dbReference type="EMBL" id="RGY65557.1"/>
    </source>
</evidence>
<name>A0A413JUK6_BACFG</name>
<protein>
    <submittedName>
        <fullName evidence="3">Acyl carrier protein</fullName>
    </submittedName>
</protein>